<protein>
    <submittedName>
        <fullName evidence="2 3">Uncharacterized protein</fullName>
    </submittedName>
</protein>
<evidence type="ECO:0000313" key="3">
    <source>
        <dbReference type="EnsemblMetazoa" id="CapteP205222"/>
    </source>
</evidence>
<dbReference type="EnsemblMetazoa" id="CapteT205222">
    <property type="protein sequence ID" value="CapteP205222"/>
    <property type="gene ID" value="CapteG205222"/>
</dbReference>
<name>R7U219_CAPTE</name>
<proteinExistence type="predicted"/>
<feature type="non-terminal residue" evidence="2">
    <location>
        <position position="206"/>
    </location>
</feature>
<evidence type="ECO:0000313" key="4">
    <source>
        <dbReference type="Proteomes" id="UP000014760"/>
    </source>
</evidence>
<organism evidence="2">
    <name type="scientific">Capitella teleta</name>
    <name type="common">Polychaete worm</name>
    <dbReference type="NCBI Taxonomy" id="283909"/>
    <lineage>
        <taxon>Eukaryota</taxon>
        <taxon>Metazoa</taxon>
        <taxon>Spiralia</taxon>
        <taxon>Lophotrochozoa</taxon>
        <taxon>Annelida</taxon>
        <taxon>Polychaeta</taxon>
        <taxon>Sedentaria</taxon>
        <taxon>Scolecida</taxon>
        <taxon>Capitellidae</taxon>
        <taxon>Capitella</taxon>
    </lineage>
</organism>
<accession>R7U219</accession>
<dbReference type="Proteomes" id="UP000014760">
    <property type="component" value="Unassembled WGS sequence"/>
</dbReference>
<reference evidence="2 4" key="2">
    <citation type="journal article" date="2013" name="Nature">
        <title>Insights into bilaterian evolution from three spiralian genomes.</title>
        <authorList>
            <person name="Simakov O."/>
            <person name="Marletaz F."/>
            <person name="Cho S.J."/>
            <person name="Edsinger-Gonzales E."/>
            <person name="Havlak P."/>
            <person name="Hellsten U."/>
            <person name="Kuo D.H."/>
            <person name="Larsson T."/>
            <person name="Lv J."/>
            <person name="Arendt D."/>
            <person name="Savage R."/>
            <person name="Osoegawa K."/>
            <person name="de Jong P."/>
            <person name="Grimwood J."/>
            <person name="Chapman J.A."/>
            <person name="Shapiro H."/>
            <person name="Aerts A."/>
            <person name="Otillar R.P."/>
            <person name="Terry A.Y."/>
            <person name="Boore J.L."/>
            <person name="Grigoriev I.V."/>
            <person name="Lindberg D.R."/>
            <person name="Seaver E.C."/>
            <person name="Weisblat D.A."/>
            <person name="Putnam N.H."/>
            <person name="Rokhsar D.S."/>
        </authorList>
    </citation>
    <scope>NUCLEOTIDE SEQUENCE</scope>
    <source>
        <strain evidence="2 4">I ESC-2004</strain>
    </source>
</reference>
<evidence type="ECO:0000256" key="1">
    <source>
        <dbReference type="SAM" id="MobiDB-lite"/>
    </source>
</evidence>
<reference evidence="3" key="3">
    <citation type="submission" date="2015-06" db="UniProtKB">
        <authorList>
            <consortium name="EnsemblMetazoa"/>
        </authorList>
    </citation>
    <scope>IDENTIFICATION</scope>
</reference>
<keyword evidence="4" id="KW-1185">Reference proteome</keyword>
<feature type="compositionally biased region" description="Basic and acidic residues" evidence="1">
    <location>
        <begin position="95"/>
        <end position="119"/>
    </location>
</feature>
<gene>
    <name evidence="2" type="ORF">CAPTEDRAFT_205222</name>
</gene>
<reference evidence="4" key="1">
    <citation type="submission" date="2012-12" db="EMBL/GenBank/DDBJ databases">
        <authorList>
            <person name="Hellsten U."/>
            <person name="Grimwood J."/>
            <person name="Chapman J.A."/>
            <person name="Shapiro H."/>
            <person name="Aerts A."/>
            <person name="Otillar R.P."/>
            <person name="Terry A.Y."/>
            <person name="Boore J.L."/>
            <person name="Simakov O."/>
            <person name="Marletaz F."/>
            <person name="Cho S.-J."/>
            <person name="Edsinger-Gonzales E."/>
            <person name="Havlak P."/>
            <person name="Kuo D.-H."/>
            <person name="Larsson T."/>
            <person name="Lv J."/>
            <person name="Arendt D."/>
            <person name="Savage R."/>
            <person name="Osoegawa K."/>
            <person name="de Jong P."/>
            <person name="Lindberg D.R."/>
            <person name="Seaver E.C."/>
            <person name="Weisblat D.A."/>
            <person name="Putnam N.H."/>
            <person name="Grigoriev I.V."/>
            <person name="Rokhsar D.S."/>
        </authorList>
    </citation>
    <scope>NUCLEOTIDE SEQUENCE</scope>
    <source>
        <strain evidence="4">I ESC-2004</strain>
    </source>
</reference>
<dbReference type="AlphaFoldDB" id="R7U219"/>
<dbReference type="HOGENOM" id="CLU_1334794_0_0_1"/>
<evidence type="ECO:0000313" key="2">
    <source>
        <dbReference type="EMBL" id="ELT99912.1"/>
    </source>
</evidence>
<dbReference type="EMBL" id="KB306398">
    <property type="protein sequence ID" value="ELT99912.1"/>
    <property type="molecule type" value="Genomic_DNA"/>
</dbReference>
<feature type="region of interest" description="Disordered" evidence="1">
    <location>
        <begin position="87"/>
        <end position="122"/>
    </location>
</feature>
<dbReference type="EMBL" id="AMQN01026327">
    <property type="status" value="NOT_ANNOTATED_CDS"/>
    <property type="molecule type" value="Genomic_DNA"/>
</dbReference>
<sequence>MYLKPVCTHSIIAAAKKKQKASVPKEPSLLAAISAQKEAPTLPPRQSQRAAQKKVTAWLDKCKETSSDVALSDLSFCGLLKKKAERKTNVKMKTASKEQEKRFAGSEKKAQVSEKRAEENMEQVTYDTAEELMEQVMYDRAEEKMEQVTYERAEKQMEQVTYGRAEKKMEQVTYERAEELMEQVMYDRAEEKMEQVTYERAEKQMS</sequence>